<keyword evidence="2" id="KW-1003">Cell membrane</keyword>
<feature type="transmembrane region" description="Helical" evidence="8">
    <location>
        <begin position="530"/>
        <end position="553"/>
    </location>
</feature>
<dbReference type="PANTHER" id="PTHR47019:SF1">
    <property type="entry name" value="LIPID II FLIPPASE MURJ"/>
    <property type="match status" value="1"/>
</dbReference>
<dbReference type="InterPro" id="IPR004268">
    <property type="entry name" value="MurJ"/>
</dbReference>
<sequence length="605" mass="63904">MSGAADPPTQPIPRIDPAAAQTQVIPAAKTTVMPTTAAAETQIIPVVPADPETRITGSGDVESGIQERSLARDSLSMVIPTLVSRITGFVSKLLLAAVIGTGVVNDSYQVAFTLPSAVYELLLGGVLTSVVVPLLVRAQKEDADGGEAYAQRMVTMATVLLGIATVLMVISAPLLIRLYMSRGADSQANPELATALAYLLMPEILFFGLGALFTAILNARHVFGPPAWAPVLNNVVVIVGLGLYSMAPGEISLDPVQMGNTKLLILGIGTTMGIVVQAAWVVPALLRSGFRFRWRWGLDPRFREFGGLAAWVIAYAAISAVSMFVIIRVATGHAAGGVTAFNYAWLLWQLPYGVLGFSLLSAIMPRMSASAADHDVPGVVAHMSQGARLSTVMLTPLSGVLTIAGISTGIVLFSYGKSSPENAYRLGYALALSAFGLVPFSLNMLQLRVFYAMKDSRTPTLINAIRVGVMVPMSLLVPVLWHDTNEVVVGLSAVYSFSFVVGAVVGQIWLRARLGHADTKRLLTTTGKAVGATIGGCLAAWLVTSLVLALLGVSGASEDRLLTAWISLPLEVLVTLAVSFGLLVVLRTEELGPAARRIAGLVRRR</sequence>
<evidence type="ECO:0000256" key="2">
    <source>
        <dbReference type="ARBA" id="ARBA00022475"/>
    </source>
</evidence>
<keyword evidence="4" id="KW-0133">Cell shape</keyword>
<dbReference type="AlphaFoldDB" id="A0A8J3CF87"/>
<evidence type="ECO:0000256" key="7">
    <source>
        <dbReference type="ARBA" id="ARBA00023136"/>
    </source>
</evidence>
<dbReference type="NCBIfam" id="TIGR01695">
    <property type="entry name" value="murJ_mviN"/>
    <property type="match status" value="1"/>
</dbReference>
<keyword evidence="5" id="KW-0573">Peptidoglycan synthesis</keyword>
<evidence type="ECO:0000256" key="1">
    <source>
        <dbReference type="ARBA" id="ARBA00004651"/>
    </source>
</evidence>
<feature type="transmembrane region" description="Helical" evidence="8">
    <location>
        <begin position="463"/>
        <end position="481"/>
    </location>
</feature>
<dbReference type="RefSeq" id="WP_189060071.1">
    <property type="nucleotide sequence ID" value="NZ_BMMK01000021.1"/>
</dbReference>
<organism evidence="9 10">
    <name type="scientific">Longimycelium tulufanense</name>
    <dbReference type="NCBI Taxonomy" id="907463"/>
    <lineage>
        <taxon>Bacteria</taxon>
        <taxon>Bacillati</taxon>
        <taxon>Actinomycetota</taxon>
        <taxon>Actinomycetes</taxon>
        <taxon>Pseudonocardiales</taxon>
        <taxon>Pseudonocardiaceae</taxon>
        <taxon>Longimycelium</taxon>
    </lineage>
</organism>
<proteinExistence type="predicted"/>
<feature type="transmembrane region" description="Helical" evidence="8">
    <location>
        <begin position="231"/>
        <end position="251"/>
    </location>
</feature>
<protein>
    <submittedName>
        <fullName evidence="9">Lipid II flippase MurJ</fullName>
    </submittedName>
</protein>
<reference evidence="9" key="2">
    <citation type="submission" date="2020-09" db="EMBL/GenBank/DDBJ databases">
        <authorList>
            <person name="Sun Q."/>
            <person name="Zhou Y."/>
        </authorList>
    </citation>
    <scope>NUCLEOTIDE SEQUENCE</scope>
    <source>
        <strain evidence="9">CGMCC 4.5737</strain>
    </source>
</reference>
<feature type="transmembrane region" description="Helical" evidence="8">
    <location>
        <begin position="392"/>
        <end position="415"/>
    </location>
</feature>
<reference evidence="9" key="1">
    <citation type="journal article" date="2014" name="Int. J. Syst. Evol. Microbiol.">
        <title>Complete genome sequence of Corynebacterium casei LMG S-19264T (=DSM 44701T), isolated from a smear-ripened cheese.</title>
        <authorList>
            <consortium name="US DOE Joint Genome Institute (JGI-PGF)"/>
            <person name="Walter F."/>
            <person name="Albersmeier A."/>
            <person name="Kalinowski J."/>
            <person name="Ruckert C."/>
        </authorList>
    </citation>
    <scope>NUCLEOTIDE SEQUENCE</scope>
    <source>
        <strain evidence="9">CGMCC 4.5737</strain>
    </source>
</reference>
<dbReference type="GO" id="GO:0008360">
    <property type="term" value="P:regulation of cell shape"/>
    <property type="evidence" value="ECO:0007669"/>
    <property type="project" value="UniProtKB-KW"/>
</dbReference>
<keyword evidence="3 8" id="KW-0812">Transmembrane</keyword>
<dbReference type="EMBL" id="BMMK01000021">
    <property type="protein sequence ID" value="GGM66773.1"/>
    <property type="molecule type" value="Genomic_DNA"/>
</dbReference>
<evidence type="ECO:0000256" key="8">
    <source>
        <dbReference type="SAM" id="Phobius"/>
    </source>
</evidence>
<keyword evidence="7 8" id="KW-0472">Membrane</keyword>
<keyword evidence="10" id="KW-1185">Reference proteome</keyword>
<dbReference type="PRINTS" id="PR01806">
    <property type="entry name" value="VIRFACTRMVIN"/>
</dbReference>
<feature type="transmembrane region" description="Helical" evidence="8">
    <location>
        <begin position="157"/>
        <end position="176"/>
    </location>
</feature>
<dbReference type="Pfam" id="PF03023">
    <property type="entry name" value="MurJ"/>
    <property type="match status" value="1"/>
</dbReference>
<feature type="transmembrane region" description="Helical" evidence="8">
    <location>
        <begin position="196"/>
        <end position="219"/>
    </location>
</feature>
<dbReference type="GO" id="GO:0009252">
    <property type="term" value="P:peptidoglycan biosynthetic process"/>
    <property type="evidence" value="ECO:0007669"/>
    <property type="project" value="UniProtKB-KW"/>
</dbReference>
<dbReference type="GO" id="GO:0015648">
    <property type="term" value="F:lipid-linked peptidoglycan transporter activity"/>
    <property type="evidence" value="ECO:0007669"/>
    <property type="project" value="TreeGrafter"/>
</dbReference>
<feature type="transmembrane region" description="Helical" evidence="8">
    <location>
        <begin position="307"/>
        <end position="331"/>
    </location>
</feature>
<evidence type="ECO:0000313" key="9">
    <source>
        <dbReference type="EMBL" id="GGM66773.1"/>
    </source>
</evidence>
<accession>A0A8J3CF87</accession>
<evidence type="ECO:0000256" key="5">
    <source>
        <dbReference type="ARBA" id="ARBA00022984"/>
    </source>
</evidence>
<gene>
    <name evidence="9" type="primary">mviN</name>
    <name evidence="9" type="ORF">GCM10012275_41560</name>
</gene>
<feature type="transmembrane region" description="Helical" evidence="8">
    <location>
        <begin position="565"/>
        <end position="586"/>
    </location>
</feature>
<dbReference type="PANTHER" id="PTHR47019">
    <property type="entry name" value="LIPID II FLIPPASE MURJ"/>
    <property type="match status" value="1"/>
</dbReference>
<dbReference type="GO" id="GO:0005886">
    <property type="term" value="C:plasma membrane"/>
    <property type="evidence" value="ECO:0007669"/>
    <property type="project" value="UniProtKB-SubCell"/>
</dbReference>
<dbReference type="CDD" id="cd13123">
    <property type="entry name" value="MATE_MurJ_like"/>
    <property type="match status" value="1"/>
</dbReference>
<evidence type="ECO:0000256" key="6">
    <source>
        <dbReference type="ARBA" id="ARBA00022989"/>
    </source>
</evidence>
<name>A0A8J3CF87_9PSEU</name>
<feature type="transmembrane region" description="Helical" evidence="8">
    <location>
        <begin position="263"/>
        <end position="286"/>
    </location>
</feature>
<comment type="caution">
    <text evidence="9">The sequence shown here is derived from an EMBL/GenBank/DDBJ whole genome shotgun (WGS) entry which is preliminary data.</text>
</comment>
<dbReference type="Proteomes" id="UP000637578">
    <property type="component" value="Unassembled WGS sequence"/>
</dbReference>
<evidence type="ECO:0000256" key="3">
    <source>
        <dbReference type="ARBA" id="ARBA00022692"/>
    </source>
</evidence>
<feature type="transmembrane region" description="Helical" evidence="8">
    <location>
        <begin position="343"/>
        <end position="363"/>
    </location>
</feature>
<feature type="transmembrane region" description="Helical" evidence="8">
    <location>
        <begin position="82"/>
        <end position="104"/>
    </location>
</feature>
<feature type="transmembrane region" description="Helical" evidence="8">
    <location>
        <begin position="487"/>
        <end position="510"/>
    </location>
</feature>
<evidence type="ECO:0000256" key="4">
    <source>
        <dbReference type="ARBA" id="ARBA00022960"/>
    </source>
</evidence>
<feature type="transmembrane region" description="Helical" evidence="8">
    <location>
        <begin position="116"/>
        <end position="136"/>
    </location>
</feature>
<evidence type="ECO:0000313" key="10">
    <source>
        <dbReference type="Proteomes" id="UP000637578"/>
    </source>
</evidence>
<keyword evidence="6 8" id="KW-1133">Transmembrane helix</keyword>
<comment type="subcellular location">
    <subcellularLocation>
        <location evidence="1">Cell membrane</location>
        <topology evidence="1">Multi-pass membrane protein</topology>
    </subcellularLocation>
</comment>
<dbReference type="InterPro" id="IPR051050">
    <property type="entry name" value="Lipid_II_flippase_MurJ/MviN"/>
</dbReference>
<feature type="transmembrane region" description="Helical" evidence="8">
    <location>
        <begin position="427"/>
        <end position="451"/>
    </location>
</feature>
<dbReference type="GO" id="GO:0034204">
    <property type="term" value="P:lipid translocation"/>
    <property type="evidence" value="ECO:0007669"/>
    <property type="project" value="TreeGrafter"/>
</dbReference>